<organism evidence="2 3">
    <name type="scientific">Achromobacter marplatensis</name>
    <dbReference type="NCBI Taxonomy" id="470868"/>
    <lineage>
        <taxon>Bacteria</taxon>
        <taxon>Pseudomonadati</taxon>
        <taxon>Pseudomonadota</taxon>
        <taxon>Betaproteobacteria</taxon>
        <taxon>Burkholderiales</taxon>
        <taxon>Alcaligenaceae</taxon>
        <taxon>Achromobacter</taxon>
    </lineage>
</organism>
<sequence>MILINSAAYVVPEFRTEFGKIPPCLIPLGNKKLIEFQVPSLRQAFQERIIVSLPESYELSFDEQTLLKDMGVEHIAVPDGLSLAGALLYVLNVIENPDPNVRMLHGDTYIENLPTGDNIIAVAASQDDYVWETESTGTDSELVWCGYFSFEYRRKFTRALALSNGNFVRAVRQYADSEAMSRVHIDGWHDLGHVNTYFASRSKITTQRVFNSLKISNGVVHKSGENNAKILAESAWFTHLPSPLRRYVPQLIQTGEDEQTRQPYYVLEYLPCTPLNEIFVHGRNPVFFWKRIFALMSEFLSVARNCQTAHSDLQRIQDDSMALYAEKTNQRLQQYAHDQRLDLDAAVFYDGVQLPSLNAITRDCIHRTIHLPTIPAVLHGDFCLSNVLFDSRAAQIKVIDPRGISNGGSAMLTGDQKYDLAKLSHSIIGLYDYIIAGRYQIIAPETKNSRIDFILDERIQSIQQQFNDTAWHNNLRTVEILPLTVLLFLSMLPLHSDRADRQQAMLLNALRLYSCLTSPPK</sequence>
<dbReference type="EMBL" id="JAOCKG010000002">
    <property type="protein sequence ID" value="MDH2050041.1"/>
    <property type="molecule type" value="Genomic_DNA"/>
</dbReference>
<dbReference type="SUPFAM" id="SSF56112">
    <property type="entry name" value="Protein kinase-like (PK-like)"/>
    <property type="match status" value="1"/>
</dbReference>
<proteinExistence type="predicted"/>
<dbReference type="AlphaFoldDB" id="A0AA42W933"/>
<dbReference type="Pfam" id="PF01636">
    <property type="entry name" value="APH"/>
    <property type="match status" value="1"/>
</dbReference>
<dbReference type="InterPro" id="IPR011009">
    <property type="entry name" value="Kinase-like_dom_sf"/>
</dbReference>
<evidence type="ECO:0000259" key="1">
    <source>
        <dbReference type="Pfam" id="PF01636"/>
    </source>
</evidence>
<comment type="caution">
    <text evidence="2">The sequence shown here is derived from an EMBL/GenBank/DDBJ whole genome shotgun (WGS) entry which is preliminary data.</text>
</comment>
<feature type="domain" description="Aminoglycoside phosphotransferase" evidence="1">
    <location>
        <begin position="225"/>
        <end position="400"/>
    </location>
</feature>
<accession>A0AA42W933</accession>
<dbReference type="InterPro" id="IPR002575">
    <property type="entry name" value="Aminoglycoside_PTrfase"/>
</dbReference>
<dbReference type="RefSeq" id="WP_280026149.1">
    <property type="nucleotide sequence ID" value="NZ_JAOCKG010000002.1"/>
</dbReference>
<dbReference type="Gene3D" id="3.90.550.10">
    <property type="entry name" value="Spore Coat Polysaccharide Biosynthesis Protein SpsA, Chain A"/>
    <property type="match status" value="1"/>
</dbReference>
<gene>
    <name evidence="2" type="ORF">N5K24_06525</name>
</gene>
<reference evidence="2" key="1">
    <citation type="submission" date="2022-09" db="EMBL/GenBank/DDBJ databases">
        <title>Intensive care unit water sources are persistently colonized with multi-drug resistant bacteria and are the site of extensive horizontal gene transfer of antibiotic resistance genes.</title>
        <authorList>
            <person name="Diorio-Toth L."/>
        </authorList>
    </citation>
    <scope>NUCLEOTIDE SEQUENCE</scope>
    <source>
        <strain evidence="2">GD03676</strain>
    </source>
</reference>
<dbReference type="InterPro" id="IPR029044">
    <property type="entry name" value="Nucleotide-diphossugar_trans"/>
</dbReference>
<name>A0AA42W933_9BURK</name>
<dbReference type="SUPFAM" id="SSF53448">
    <property type="entry name" value="Nucleotide-diphospho-sugar transferases"/>
    <property type="match status" value="1"/>
</dbReference>
<dbReference type="Proteomes" id="UP001161276">
    <property type="component" value="Unassembled WGS sequence"/>
</dbReference>
<protein>
    <submittedName>
        <fullName evidence="2">Phosphotransferase</fullName>
    </submittedName>
</protein>
<evidence type="ECO:0000313" key="2">
    <source>
        <dbReference type="EMBL" id="MDH2050041.1"/>
    </source>
</evidence>
<evidence type="ECO:0000313" key="3">
    <source>
        <dbReference type="Proteomes" id="UP001161276"/>
    </source>
</evidence>